<reference evidence="1" key="2">
    <citation type="submission" date="2024-03" db="EMBL/GenBank/DDBJ databases">
        <authorList>
            <person name="Ni Y."/>
            <person name="Xu T."/>
            <person name="Yan S."/>
            <person name="Chen L."/>
            <person name="Wang Y."/>
        </authorList>
    </citation>
    <scope>NUCLEOTIDE SEQUENCE</scope>
    <source>
        <strain evidence="1">NMJ1</strain>
    </source>
</reference>
<accession>A0AAT9J782</accession>
<sequence length="65" mass="7489">MSPEQKFDKISFIVDTESSIHDLAKQLHLNRGLEFGDYCQKAELIKRGIDLVIEAKQELREADLN</sequence>
<organism evidence="1">
    <name type="scientific">Nitrosopumilaceae spindle-shaped virus</name>
    <dbReference type="NCBI Taxonomy" id="3065433"/>
    <lineage>
        <taxon>Viruses</taxon>
    </lineage>
</organism>
<dbReference type="EMBL" id="BK067785">
    <property type="protein sequence ID" value="DBA51816.1"/>
    <property type="molecule type" value="Genomic_DNA"/>
</dbReference>
<evidence type="ECO:0000313" key="1">
    <source>
        <dbReference type="EMBL" id="DBA51816.1"/>
    </source>
</evidence>
<proteinExistence type="predicted"/>
<protein>
    <submittedName>
        <fullName evidence="1">ORF13</fullName>
    </submittedName>
</protein>
<name>A0AAT9J782_9VIRU</name>
<reference evidence="1" key="1">
    <citation type="journal article" date="2024" name="Environ. Microbiol. Rep.">
        <title>Hiding in plain sight: The discovery of complete genomes of 11 hypothetical spindle-shaped viruses that putatively infect mesophilic ammonia-oxidizing archaea.</title>
        <authorList>
            <person name="Ni Y."/>
            <person name="Xu T."/>
            <person name="Yan S."/>
            <person name="Chen L."/>
            <person name="Wang Y."/>
        </authorList>
    </citation>
    <scope>NUCLEOTIDE SEQUENCE</scope>
    <source>
        <strain evidence="1">NMJ1</strain>
    </source>
</reference>